<comment type="caution">
    <text evidence="2">The sequence shown here is derived from an EMBL/GenBank/DDBJ whole genome shotgun (WGS) entry which is preliminary data.</text>
</comment>
<reference evidence="2" key="1">
    <citation type="journal article" date="2014" name="Int. J. Syst. Evol. Microbiol.">
        <title>Complete genome sequence of Corynebacterium casei LMG S-19264T (=DSM 44701T), isolated from a smear-ripened cheese.</title>
        <authorList>
            <consortium name="US DOE Joint Genome Institute (JGI-PGF)"/>
            <person name="Walter F."/>
            <person name="Albersmeier A."/>
            <person name="Kalinowski J."/>
            <person name="Ruckert C."/>
        </authorList>
    </citation>
    <scope>NUCLEOTIDE SEQUENCE</scope>
    <source>
        <strain evidence="2">CGMCC 4.7679</strain>
    </source>
</reference>
<dbReference type="Gene3D" id="3.40.630.30">
    <property type="match status" value="1"/>
</dbReference>
<keyword evidence="3" id="KW-1185">Reference proteome</keyword>
<evidence type="ECO:0000313" key="2">
    <source>
        <dbReference type="EMBL" id="GHF54854.1"/>
    </source>
</evidence>
<accession>A0A8H9MBC8</accession>
<dbReference type="EMBL" id="BNAV01000003">
    <property type="protein sequence ID" value="GHF54854.1"/>
    <property type="molecule type" value="Genomic_DNA"/>
</dbReference>
<dbReference type="Proteomes" id="UP000658656">
    <property type="component" value="Unassembled WGS sequence"/>
</dbReference>
<dbReference type="RefSeq" id="WP_229880699.1">
    <property type="nucleotide sequence ID" value="NZ_BNAV01000003.1"/>
</dbReference>
<name>A0A8H9MBC8_9PSEU</name>
<dbReference type="GO" id="GO:0016747">
    <property type="term" value="F:acyltransferase activity, transferring groups other than amino-acyl groups"/>
    <property type="evidence" value="ECO:0007669"/>
    <property type="project" value="InterPro"/>
</dbReference>
<dbReference type="SUPFAM" id="SSF55729">
    <property type="entry name" value="Acyl-CoA N-acyltransferases (Nat)"/>
    <property type="match status" value="1"/>
</dbReference>
<dbReference type="AlphaFoldDB" id="A0A8H9MBC8"/>
<dbReference type="InterPro" id="IPR038764">
    <property type="entry name" value="GNAT_N_AcTrfase_prd"/>
</dbReference>
<evidence type="ECO:0000259" key="1">
    <source>
        <dbReference type="PROSITE" id="PS51186"/>
    </source>
</evidence>
<dbReference type="InterPro" id="IPR016181">
    <property type="entry name" value="Acyl_CoA_acyltransferase"/>
</dbReference>
<sequence length="296" mass="31089">MGRTTGAALLGPPAAEAALRAAGSAGVTVREISDLGGCEAVYDLFDRIWRPDPRNPPVTTELMRALTKAGNYVAGAYAGTELIGACVGFFGTPAAEVLHSHIAGVAPGRAGRRVGLALKLHQRAWALRRGISAIEWTFDPLVSRNAYFNLAKLGAAVTEYLPNFYGGMRDGINGGDETDRLLVDWRLDAPAVLTACAGTPVVWSAEAERARGAAVALGRAGDEMPVPGTMAGNVLLVAVPRDIEKLRATDPGRATEWRAAVRETLGALLGGGARIAGFDRSGWYVVTRDVAGEDAR</sequence>
<dbReference type="InterPro" id="IPR000182">
    <property type="entry name" value="GNAT_dom"/>
</dbReference>
<evidence type="ECO:0000313" key="3">
    <source>
        <dbReference type="Proteomes" id="UP000658656"/>
    </source>
</evidence>
<dbReference type="PANTHER" id="PTHR41700">
    <property type="entry name" value="GCN5-RELATED N-ACETYLTRANSFERASE"/>
    <property type="match status" value="1"/>
</dbReference>
<dbReference type="PANTHER" id="PTHR41700:SF1">
    <property type="entry name" value="N-ACETYLTRANSFERASE DOMAIN-CONTAINING PROTEIN"/>
    <property type="match status" value="1"/>
</dbReference>
<proteinExistence type="predicted"/>
<organism evidence="2 3">
    <name type="scientific">Amycolatopsis bartoniae</name>
    <dbReference type="NCBI Taxonomy" id="941986"/>
    <lineage>
        <taxon>Bacteria</taxon>
        <taxon>Bacillati</taxon>
        <taxon>Actinomycetota</taxon>
        <taxon>Actinomycetes</taxon>
        <taxon>Pseudonocardiales</taxon>
        <taxon>Pseudonocardiaceae</taxon>
        <taxon>Amycolatopsis</taxon>
    </lineage>
</organism>
<gene>
    <name evidence="2" type="ORF">GCM10017566_30520</name>
</gene>
<reference evidence="2" key="2">
    <citation type="submission" date="2020-09" db="EMBL/GenBank/DDBJ databases">
        <authorList>
            <person name="Sun Q."/>
            <person name="Zhou Y."/>
        </authorList>
    </citation>
    <scope>NUCLEOTIDE SEQUENCE</scope>
    <source>
        <strain evidence="2">CGMCC 4.7679</strain>
    </source>
</reference>
<feature type="domain" description="N-acetyltransferase" evidence="1">
    <location>
        <begin position="27"/>
        <end position="173"/>
    </location>
</feature>
<protein>
    <recommendedName>
        <fullName evidence="1">N-acetyltransferase domain-containing protein</fullName>
    </recommendedName>
</protein>
<dbReference type="PROSITE" id="PS51186">
    <property type="entry name" value="GNAT"/>
    <property type="match status" value="1"/>
</dbReference>